<evidence type="ECO:0000313" key="1">
    <source>
        <dbReference type="EMBL" id="MFD2938352.1"/>
    </source>
</evidence>
<keyword evidence="2" id="KW-1185">Reference proteome</keyword>
<proteinExistence type="predicted"/>
<accession>A0ABW6AV51</accession>
<evidence type="ECO:0008006" key="3">
    <source>
        <dbReference type="Google" id="ProtNLM"/>
    </source>
</evidence>
<organism evidence="1 2">
    <name type="scientific">Spirosoma flavum</name>
    <dbReference type="NCBI Taxonomy" id="2048557"/>
    <lineage>
        <taxon>Bacteria</taxon>
        <taxon>Pseudomonadati</taxon>
        <taxon>Bacteroidota</taxon>
        <taxon>Cytophagia</taxon>
        <taxon>Cytophagales</taxon>
        <taxon>Cytophagaceae</taxon>
        <taxon>Spirosoma</taxon>
    </lineage>
</organism>
<dbReference type="RefSeq" id="WP_381509198.1">
    <property type="nucleotide sequence ID" value="NZ_JBHUOM010000059.1"/>
</dbReference>
<reference evidence="2" key="1">
    <citation type="journal article" date="2019" name="Int. J. Syst. Evol. Microbiol.">
        <title>The Global Catalogue of Microorganisms (GCM) 10K type strain sequencing project: providing services to taxonomists for standard genome sequencing and annotation.</title>
        <authorList>
            <consortium name="The Broad Institute Genomics Platform"/>
            <consortium name="The Broad Institute Genome Sequencing Center for Infectious Disease"/>
            <person name="Wu L."/>
            <person name="Ma J."/>
        </authorList>
    </citation>
    <scope>NUCLEOTIDE SEQUENCE [LARGE SCALE GENOMIC DNA]</scope>
    <source>
        <strain evidence="2">KCTC 52490</strain>
    </source>
</reference>
<dbReference type="PROSITE" id="PS51257">
    <property type="entry name" value="PROKAR_LIPOPROTEIN"/>
    <property type="match status" value="1"/>
</dbReference>
<dbReference type="EMBL" id="JBHUOM010000059">
    <property type="protein sequence ID" value="MFD2938352.1"/>
    <property type="molecule type" value="Genomic_DNA"/>
</dbReference>
<sequence>MKPVSYLLILLGTGLLQSCQELTPLSPPNPLLGNWIIESHEIYHLPTWFVAKTHTEYRVTPTDTIYGNGTLAQVFNVYAFTLSTGGKFTETYFKNGGLQELSTIQVDSGKWILADSVITLAVDNVLPHKLTYKATTDRLMTDRFPQKSVLRLADGSVDTINYTIKLWYRRSP</sequence>
<name>A0ABW6AV51_9BACT</name>
<dbReference type="Proteomes" id="UP001597512">
    <property type="component" value="Unassembled WGS sequence"/>
</dbReference>
<comment type="caution">
    <text evidence="1">The sequence shown here is derived from an EMBL/GenBank/DDBJ whole genome shotgun (WGS) entry which is preliminary data.</text>
</comment>
<protein>
    <recommendedName>
        <fullName evidence="3">Lipocalin-like domain-containing protein</fullName>
    </recommendedName>
</protein>
<gene>
    <name evidence="1" type="ORF">ACFS25_31605</name>
</gene>
<evidence type="ECO:0000313" key="2">
    <source>
        <dbReference type="Proteomes" id="UP001597512"/>
    </source>
</evidence>